<dbReference type="GO" id="GO:0016020">
    <property type="term" value="C:membrane"/>
    <property type="evidence" value="ECO:0007669"/>
    <property type="project" value="UniProtKB-SubCell"/>
</dbReference>
<dbReference type="PANTHER" id="PTHR23294">
    <property type="entry name" value="ET TRANSLATION PRODUCT-RELATED"/>
    <property type="match status" value="1"/>
</dbReference>
<dbReference type="Pfam" id="PF07690">
    <property type="entry name" value="MFS_1"/>
    <property type="match status" value="1"/>
</dbReference>
<feature type="transmembrane region" description="Helical" evidence="5">
    <location>
        <begin position="165"/>
        <end position="186"/>
    </location>
</feature>
<feature type="transmembrane region" description="Helical" evidence="5">
    <location>
        <begin position="101"/>
        <end position="120"/>
    </location>
</feature>
<keyword evidence="2 5" id="KW-0812">Transmembrane</keyword>
<evidence type="ECO:0000256" key="1">
    <source>
        <dbReference type="ARBA" id="ARBA00004141"/>
    </source>
</evidence>
<evidence type="ECO:0000256" key="5">
    <source>
        <dbReference type="SAM" id="Phobius"/>
    </source>
</evidence>
<name>A0A316YN04_9BASI</name>
<evidence type="ECO:0000256" key="2">
    <source>
        <dbReference type="ARBA" id="ARBA00022692"/>
    </source>
</evidence>
<dbReference type="PANTHER" id="PTHR23294:SF4">
    <property type="entry name" value="EXPRESSED PROTEIN"/>
    <property type="match status" value="1"/>
</dbReference>
<dbReference type="InParanoid" id="A0A316YN04"/>
<proteinExistence type="predicted"/>
<feature type="transmembrane region" description="Helical" evidence="5">
    <location>
        <begin position="255"/>
        <end position="276"/>
    </location>
</feature>
<keyword evidence="4 5" id="KW-0472">Membrane</keyword>
<feature type="transmembrane region" description="Helical" evidence="5">
    <location>
        <begin position="126"/>
        <end position="153"/>
    </location>
</feature>
<feature type="transmembrane region" description="Helical" evidence="5">
    <location>
        <begin position="320"/>
        <end position="344"/>
    </location>
</feature>
<feature type="transmembrane region" description="Helical" evidence="5">
    <location>
        <begin position="198"/>
        <end position="218"/>
    </location>
</feature>
<feature type="transmembrane region" description="Helical" evidence="5">
    <location>
        <begin position="38"/>
        <end position="58"/>
    </location>
</feature>
<dbReference type="InterPro" id="IPR011701">
    <property type="entry name" value="MFS"/>
</dbReference>
<dbReference type="AlphaFoldDB" id="A0A316YN04"/>
<accession>A0A316YN04</accession>
<dbReference type="GO" id="GO:0022857">
    <property type="term" value="F:transmembrane transporter activity"/>
    <property type="evidence" value="ECO:0007669"/>
    <property type="project" value="InterPro"/>
</dbReference>
<dbReference type="InterPro" id="IPR036259">
    <property type="entry name" value="MFS_trans_sf"/>
</dbReference>
<dbReference type="GeneID" id="37041532"/>
<dbReference type="Gene3D" id="1.20.1250.20">
    <property type="entry name" value="MFS general substrate transporter like domains"/>
    <property type="match status" value="1"/>
</dbReference>
<keyword evidence="3 5" id="KW-1133">Transmembrane helix</keyword>
<dbReference type="InterPro" id="IPR051617">
    <property type="entry name" value="UNC-93-like_regulator"/>
</dbReference>
<dbReference type="Proteomes" id="UP000245768">
    <property type="component" value="Unassembled WGS sequence"/>
</dbReference>
<evidence type="ECO:0000313" key="6">
    <source>
        <dbReference type="EMBL" id="PWN90194.1"/>
    </source>
</evidence>
<gene>
    <name evidence="6" type="ORF">FA10DRAFT_251574</name>
</gene>
<feature type="transmembrane region" description="Helical" evidence="5">
    <location>
        <begin position="364"/>
        <end position="384"/>
    </location>
</feature>
<evidence type="ECO:0000256" key="3">
    <source>
        <dbReference type="ARBA" id="ARBA00022989"/>
    </source>
</evidence>
<sequence>MSLKKEDVEQKQGQVVELGHHEGENNNVVYPRWYRTTFFQMLVISGLAFAGPAMSDAISNLGGGGMAKPYAWSAANAANYSFMAAVCMFGGPIVSKIGLKAALIIGAACFPLEGSALYVTSQHANASWYLIFAESFAGIGLALWYVGEAAVVLSYPEPNRRGKYLALWIVSRNLGQLVGGAINLAVNKPNNAAGSVSPKVYIVFMVIEALGFPIAWLISQPSKVQRADGSHIRTAPVDKLPVELKKLLQTLLKPTILLILPFSIYSFFYISVYNAYLTDYFTVRARALSSLISPFFCIVGCFGLGILLDHDKWNQRKRAILGFAVVVVSAIAINTWSLVVQVQFKHKNPGAIDWTDSKWPKAFLSYFFINTFGPIGQSYMYWLISCYSTDVQSNARMGGIFRSIEAVGQAISYVGSLSSLSLPCR</sequence>
<evidence type="ECO:0000313" key="7">
    <source>
        <dbReference type="Proteomes" id="UP000245768"/>
    </source>
</evidence>
<feature type="transmembrane region" description="Helical" evidence="5">
    <location>
        <begin position="288"/>
        <end position="308"/>
    </location>
</feature>
<dbReference type="OrthoDB" id="196103at2759"/>
<keyword evidence="7" id="KW-1185">Reference proteome</keyword>
<dbReference type="RefSeq" id="XP_025377392.1">
    <property type="nucleotide sequence ID" value="XM_025519616.1"/>
</dbReference>
<protein>
    <submittedName>
        <fullName evidence="6">MFS general substrate transporter</fullName>
    </submittedName>
</protein>
<dbReference type="SUPFAM" id="SSF103473">
    <property type="entry name" value="MFS general substrate transporter"/>
    <property type="match status" value="1"/>
</dbReference>
<comment type="subcellular location">
    <subcellularLocation>
        <location evidence="1">Membrane</location>
        <topology evidence="1">Multi-pass membrane protein</topology>
    </subcellularLocation>
</comment>
<feature type="transmembrane region" description="Helical" evidence="5">
    <location>
        <begin position="70"/>
        <end position="89"/>
    </location>
</feature>
<evidence type="ECO:0000256" key="4">
    <source>
        <dbReference type="ARBA" id="ARBA00023136"/>
    </source>
</evidence>
<reference evidence="6 7" key="1">
    <citation type="journal article" date="2018" name="Mol. Biol. Evol.">
        <title>Broad Genomic Sampling Reveals a Smut Pathogenic Ancestry of the Fungal Clade Ustilaginomycotina.</title>
        <authorList>
            <person name="Kijpornyongpan T."/>
            <person name="Mondo S.J."/>
            <person name="Barry K."/>
            <person name="Sandor L."/>
            <person name="Lee J."/>
            <person name="Lipzen A."/>
            <person name="Pangilinan J."/>
            <person name="LaButti K."/>
            <person name="Hainaut M."/>
            <person name="Henrissat B."/>
            <person name="Grigoriev I.V."/>
            <person name="Spatafora J.W."/>
            <person name="Aime M.C."/>
        </authorList>
    </citation>
    <scope>NUCLEOTIDE SEQUENCE [LARGE SCALE GENOMIC DNA]</scope>
    <source>
        <strain evidence="6 7">MCA 4198</strain>
    </source>
</reference>
<organism evidence="6 7">
    <name type="scientific">Acaromyces ingoldii</name>
    <dbReference type="NCBI Taxonomy" id="215250"/>
    <lineage>
        <taxon>Eukaryota</taxon>
        <taxon>Fungi</taxon>
        <taxon>Dikarya</taxon>
        <taxon>Basidiomycota</taxon>
        <taxon>Ustilaginomycotina</taxon>
        <taxon>Exobasidiomycetes</taxon>
        <taxon>Exobasidiales</taxon>
        <taxon>Cryptobasidiaceae</taxon>
        <taxon>Acaromyces</taxon>
    </lineage>
</organism>
<dbReference type="EMBL" id="KZ819636">
    <property type="protein sequence ID" value="PWN90194.1"/>
    <property type="molecule type" value="Genomic_DNA"/>
</dbReference>